<reference evidence="2 3" key="1">
    <citation type="submission" date="2024-05" db="EMBL/GenBank/DDBJ databases">
        <title>Haplotype-resolved chromosome-level genome assembly of Huyou (Citrus changshanensis).</title>
        <authorList>
            <person name="Miao C."/>
            <person name="Chen W."/>
            <person name="Wu Y."/>
            <person name="Wang L."/>
            <person name="Zhao S."/>
            <person name="Grierson D."/>
            <person name="Xu C."/>
            <person name="Chen K."/>
        </authorList>
    </citation>
    <scope>NUCLEOTIDE SEQUENCE [LARGE SCALE GENOMIC DNA]</scope>
    <source>
        <strain evidence="2">01-14</strain>
        <tissue evidence="2">Leaf</tissue>
    </source>
</reference>
<sequence>MSEQGESTPTVAAAPATTTRTKDAKEWVEDLQRSVIQSKDSAIRSARSFQHNSSTYLQTLQDFVLHGVSQYKTYEDAFFSKVKDELVSAREHPAAATGVALTAGLLFMRGIIYCQLPVKHGHMPKFHFEKPKRPLEDLVGHVMTVVIRTPEGEWLQMLIRLNVGHQWTAGSKLCDSVIVRIYTQAMFVRAEKNVNELNLSGELMKKESKKLLERAALAEKEMIRGETELKNAGNQVQRLAKQVYKVETQAADLMEGLREIPGREALKLRAEASPISSSFIHVASMASLLKRQRAMMDKQIMKISELGVSV</sequence>
<dbReference type="Proteomes" id="UP001428341">
    <property type="component" value="Unassembled WGS sequence"/>
</dbReference>
<dbReference type="AlphaFoldDB" id="A0AAP0MP70"/>
<feature type="region of interest" description="Disordered" evidence="1">
    <location>
        <begin position="1"/>
        <end position="24"/>
    </location>
</feature>
<protein>
    <submittedName>
        <fullName evidence="2">Uncharacterized protein</fullName>
    </submittedName>
</protein>
<evidence type="ECO:0000313" key="2">
    <source>
        <dbReference type="EMBL" id="KAK9220666.1"/>
    </source>
</evidence>
<organism evidence="2 3">
    <name type="scientific">Citrus x changshan-huyou</name>
    <dbReference type="NCBI Taxonomy" id="2935761"/>
    <lineage>
        <taxon>Eukaryota</taxon>
        <taxon>Viridiplantae</taxon>
        <taxon>Streptophyta</taxon>
        <taxon>Embryophyta</taxon>
        <taxon>Tracheophyta</taxon>
        <taxon>Spermatophyta</taxon>
        <taxon>Magnoliopsida</taxon>
        <taxon>eudicotyledons</taxon>
        <taxon>Gunneridae</taxon>
        <taxon>Pentapetalae</taxon>
        <taxon>rosids</taxon>
        <taxon>malvids</taxon>
        <taxon>Sapindales</taxon>
        <taxon>Rutaceae</taxon>
        <taxon>Aurantioideae</taxon>
        <taxon>Citrus</taxon>
    </lineage>
</organism>
<comment type="caution">
    <text evidence="2">The sequence shown here is derived from an EMBL/GenBank/DDBJ whole genome shotgun (WGS) entry which is preliminary data.</text>
</comment>
<keyword evidence="3" id="KW-1185">Reference proteome</keyword>
<evidence type="ECO:0000313" key="3">
    <source>
        <dbReference type="Proteomes" id="UP001428341"/>
    </source>
</evidence>
<dbReference type="PANTHER" id="PTHR34554">
    <property type="entry name" value="RGS1-HXK1-INTERACTING PROTEIN 1"/>
    <property type="match status" value="1"/>
</dbReference>
<proteinExistence type="predicted"/>
<gene>
    <name evidence="2" type="ORF">WN944_009089</name>
</gene>
<dbReference type="EMBL" id="JBCGBO010000002">
    <property type="protein sequence ID" value="KAK9220666.1"/>
    <property type="molecule type" value="Genomic_DNA"/>
</dbReference>
<accession>A0AAP0MP70</accession>
<feature type="compositionally biased region" description="Low complexity" evidence="1">
    <location>
        <begin position="8"/>
        <end position="19"/>
    </location>
</feature>
<evidence type="ECO:0000256" key="1">
    <source>
        <dbReference type="SAM" id="MobiDB-lite"/>
    </source>
</evidence>
<dbReference type="PANTHER" id="PTHR34554:SF2">
    <property type="entry name" value="RGS1-HXK1-INTERACTING PROTEIN 1"/>
    <property type="match status" value="1"/>
</dbReference>
<dbReference type="InterPro" id="IPR053284">
    <property type="entry name" value="RGS1-HXK1_interactor"/>
</dbReference>
<name>A0AAP0MP70_9ROSI</name>